<dbReference type="EMBL" id="KK583399">
    <property type="protein sequence ID" value="KDO18748.1"/>
    <property type="molecule type" value="Genomic_DNA"/>
</dbReference>
<evidence type="ECO:0000313" key="3">
    <source>
        <dbReference type="EMBL" id="KDO18748.1"/>
    </source>
</evidence>
<organism evidence="3 4">
    <name type="scientific">Saprolegnia parasitica (strain CBS 223.65)</name>
    <dbReference type="NCBI Taxonomy" id="695850"/>
    <lineage>
        <taxon>Eukaryota</taxon>
        <taxon>Sar</taxon>
        <taxon>Stramenopiles</taxon>
        <taxon>Oomycota</taxon>
        <taxon>Saprolegniomycetes</taxon>
        <taxon>Saprolegniales</taxon>
        <taxon>Saprolegniaceae</taxon>
        <taxon>Saprolegnia</taxon>
    </lineage>
</organism>
<sequence length="508" mass="56921">MLLNLALLAGVVAMVLVYGYRIVSNFLRFACHLYFRKITVYGINNLPREGPVVVCPNHPNMFIDALLVLTECTRLGRPPFAWAKASLFKNPVVARILTALGAVAVFRPPKPTGLQDVDSDKTPEEIAAATRAMFKCTWDVLARGNVVVLFPEGTSYTLPRMLSLRTGVMRVATGFVKEHNTPITVVPLGLTYFNKDHFRSEVTLEYGAPIVIDQATIQSEAFLADEYAEVKHLTEQLQERMHSVTLNGNDFSSLRIARMIKRLYVGGPLSPKDDVHFTQQLIDLVEGKLTTKETEQVVLDQLKTDVVTYQAKLDELRLKDADLLVSLENESLLQLVLERLCYLVVLLPLALPGILLNLPFYLIGNKLNDLAGFTESKSMFKLFAGMVLVPLQWVFLIGTGWYLYGSTAAYAVAIALPLCFYSHIRVLEESRSILENVWFLGTIATRKDRVTKLRDDRAQVAATVKAIVETLVKDPIMDNVKRAVSPMHQTLRKRTKSRTDLSFMNSTT</sequence>
<evidence type="ECO:0000256" key="1">
    <source>
        <dbReference type="SAM" id="Phobius"/>
    </source>
</evidence>
<dbReference type="Pfam" id="PF01553">
    <property type="entry name" value="Acyltransferase"/>
    <property type="match status" value="1"/>
</dbReference>
<reference evidence="3 4" key="1">
    <citation type="journal article" date="2013" name="PLoS Genet.">
        <title>Distinctive expansion of potential virulence genes in the genome of the oomycete fish pathogen Saprolegnia parasitica.</title>
        <authorList>
            <person name="Jiang R.H."/>
            <person name="de Bruijn I."/>
            <person name="Haas B.J."/>
            <person name="Belmonte R."/>
            <person name="Lobach L."/>
            <person name="Christie J."/>
            <person name="van den Ackerveken G."/>
            <person name="Bottin A."/>
            <person name="Bulone V."/>
            <person name="Diaz-Moreno S.M."/>
            <person name="Dumas B."/>
            <person name="Fan L."/>
            <person name="Gaulin E."/>
            <person name="Govers F."/>
            <person name="Grenville-Briggs L.J."/>
            <person name="Horner N.R."/>
            <person name="Levin J.Z."/>
            <person name="Mammella M."/>
            <person name="Meijer H.J."/>
            <person name="Morris P."/>
            <person name="Nusbaum C."/>
            <person name="Oome S."/>
            <person name="Phillips A.J."/>
            <person name="van Rooyen D."/>
            <person name="Rzeszutek E."/>
            <person name="Saraiva M."/>
            <person name="Secombes C.J."/>
            <person name="Seidl M.F."/>
            <person name="Snel B."/>
            <person name="Stassen J.H."/>
            <person name="Sykes S."/>
            <person name="Tripathy S."/>
            <person name="van den Berg H."/>
            <person name="Vega-Arreguin J.C."/>
            <person name="Wawra S."/>
            <person name="Young S.K."/>
            <person name="Zeng Q."/>
            <person name="Dieguez-Uribeondo J."/>
            <person name="Russ C."/>
            <person name="Tyler B.M."/>
            <person name="van West P."/>
        </authorList>
    </citation>
    <scope>NUCLEOTIDE SEQUENCE [LARGE SCALE GENOMIC DNA]</scope>
    <source>
        <strain evidence="3 4">CBS 223.65</strain>
    </source>
</reference>
<evidence type="ECO:0000259" key="2">
    <source>
        <dbReference type="SMART" id="SM00563"/>
    </source>
</evidence>
<name>A0A067BKP7_SAPPC</name>
<dbReference type="STRING" id="695850.A0A067BKP7"/>
<proteinExistence type="predicted"/>
<dbReference type="KEGG" id="spar:SPRG_15869"/>
<dbReference type="SMART" id="SM00563">
    <property type="entry name" value="PlsC"/>
    <property type="match status" value="1"/>
</dbReference>
<dbReference type="CDD" id="cd07992">
    <property type="entry name" value="LPLAT_AAK14816-like"/>
    <property type="match status" value="1"/>
</dbReference>
<dbReference type="Proteomes" id="UP000030745">
    <property type="component" value="Unassembled WGS sequence"/>
</dbReference>
<dbReference type="GeneID" id="24137551"/>
<keyword evidence="1" id="KW-0472">Membrane</keyword>
<dbReference type="InterPro" id="IPR002123">
    <property type="entry name" value="Plipid/glycerol_acylTrfase"/>
</dbReference>
<keyword evidence="1" id="KW-0812">Transmembrane</keyword>
<dbReference type="PANTHER" id="PTHR31605:SF0">
    <property type="entry name" value="GLYCEROL-3-PHOSPHATE O-ACYLTRANSFERASE 1"/>
    <property type="match status" value="1"/>
</dbReference>
<dbReference type="AlphaFoldDB" id="A0A067BKP7"/>
<dbReference type="OrthoDB" id="5567124at2759"/>
<dbReference type="PANTHER" id="PTHR31605">
    <property type="entry name" value="GLYCEROL-3-PHOSPHATE O-ACYLTRANSFERASE 1"/>
    <property type="match status" value="1"/>
</dbReference>
<dbReference type="RefSeq" id="XP_012210549.1">
    <property type="nucleotide sequence ID" value="XM_012355159.1"/>
</dbReference>
<keyword evidence="4" id="KW-1185">Reference proteome</keyword>
<keyword evidence="1" id="KW-1133">Transmembrane helix</keyword>
<dbReference type="InterPro" id="IPR052744">
    <property type="entry name" value="GPAT/DAPAT"/>
</dbReference>
<dbReference type="GO" id="GO:0008654">
    <property type="term" value="P:phospholipid biosynthetic process"/>
    <property type="evidence" value="ECO:0007669"/>
    <property type="project" value="TreeGrafter"/>
</dbReference>
<dbReference type="SUPFAM" id="SSF69593">
    <property type="entry name" value="Glycerol-3-phosphate (1)-acyltransferase"/>
    <property type="match status" value="1"/>
</dbReference>
<protein>
    <recommendedName>
        <fullName evidence="2">Phospholipid/glycerol acyltransferase domain-containing protein</fullName>
    </recommendedName>
</protein>
<gene>
    <name evidence="3" type="ORF">SPRG_15869</name>
</gene>
<feature type="transmembrane region" description="Helical" evidence="1">
    <location>
        <begin position="382"/>
        <end position="402"/>
    </location>
</feature>
<dbReference type="OMA" id="PENPWID"/>
<dbReference type="GO" id="GO:0016287">
    <property type="term" value="F:glycerone-phosphate O-acyltransferase activity"/>
    <property type="evidence" value="ECO:0007669"/>
    <property type="project" value="TreeGrafter"/>
</dbReference>
<accession>A0A067BKP7</accession>
<feature type="domain" description="Phospholipid/glycerol acyltransferase" evidence="2">
    <location>
        <begin position="52"/>
        <end position="193"/>
    </location>
</feature>
<dbReference type="GO" id="GO:0004366">
    <property type="term" value="F:glycerol-3-phosphate O-acyltransferase activity"/>
    <property type="evidence" value="ECO:0007669"/>
    <property type="project" value="TreeGrafter"/>
</dbReference>
<evidence type="ECO:0000313" key="4">
    <source>
        <dbReference type="Proteomes" id="UP000030745"/>
    </source>
</evidence>
<feature type="transmembrane region" description="Helical" evidence="1">
    <location>
        <begin position="342"/>
        <end position="362"/>
    </location>
</feature>
<dbReference type="VEuPathDB" id="FungiDB:SPRG_15869"/>